<sequence length="401" mass="41678">MSLFVLLSPDTDFALRMGTAVEGHLPGSISTFATDELPGQPEDLFAALGGALPDVLVLGPGVALEGALRFATVMDISFPSVTILLAAEADAELTLQAMRAGVRDVVSPGIDPEQLRVVLQRGAQASESRGRSTAAAEPASTAPRGRIIGVFSPKGGVGKTTLATNIAVGLGKAAPLRVVVVDLDLQFGDVASGLDLEPEHTLTDAVTPAAARDSLVLKAFLTLHAGGFYALCAPRTPAEADSVSPEQVAHLIGQLAEQFDYVVLDTAPGLGECTLAGLEACTDAVWVTGMDVPGVRGLRSSLEVLAHLGLMPESRHLVLNMADPNVGLSVKDIEVTLGLPVDVSVPRSRAVAYSTNRGIPVLQAPRRGDKATAALGHVVERLSPSDKSRAARRSHRRVVVS</sequence>
<feature type="region of interest" description="Disordered" evidence="1">
    <location>
        <begin position="121"/>
        <end position="141"/>
    </location>
</feature>
<dbReference type="Gene3D" id="3.40.50.2300">
    <property type="match status" value="1"/>
</dbReference>
<dbReference type="PANTHER" id="PTHR43384">
    <property type="entry name" value="SEPTUM SITE-DETERMINING PROTEIN MIND HOMOLOG, CHLOROPLASTIC-RELATED"/>
    <property type="match status" value="1"/>
</dbReference>
<feature type="domain" description="AAA" evidence="2">
    <location>
        <begin position="146"/>
        <end position="293"/>
    </location>
</feature>
<comment type="caution">
    <text evidence="3">The sequence shown here is derived from an EMBL/GenBank/DDBJ whole genome shotgun (WGS) entry which is preliminary data.</text>
</comment>
<dbReference type="InterPro" id="IPR027417">
    <property type="entry name" value="P-loop_NTPase"/>
</dbReference>
<dbReference type="Gene3D" id="3.40.50.300">
    <property type="entry name" value="P-loop containing nucleotide triphosphate hydrolases"/>
    <property type="match status" value="1"/>
</dbReference>
<feature type="compositionally biased region" description="Low complexity" evidence="1">
    <location>
        <begin position="131"/>
        <end position="141"/>
    </location>
</feature>
<name>A0ABN3BQ09_9MICC</name>
<keyword evidence="4" id="KW-1185">Reference proteome</keyword>
<dbReference type="InterPro" id="IPR011006">
    <property type="entry name" value="CheY-like_superfamily"/>
</dbReference>
<proteinExistence type="predicted"/>
<dbReference type="EMBL" id="BAAAQW010000003">
    <property type="protein sequence ID" value="GAA2198753.1"/>
    <property type="molecule type" value="Genomic_DNA"/>
</dbReference>
<evidence type="ECO:0000259" key="2">
    <source>
        <dbReference type="Pfam" id="PF13614"/>
    </source>
</evidence>
<evidence type="ECO:0000256" key="1">
    <source>
        <dbReference type="SAM" id="MobiDB-lite"/>
    </source>
</evidence>
<dbReference type="SUPFAM" id="SSF52540">
    <property type="entry name" value="P-loop containing nucleoside triphosphate hydrolases"/>
    <property type="match status" value="1"/>
</dbReference>
<evidence type="ECO:0000313" key="3">
    <source>
        <dbReference type="EMBL" id="GAA2198753.1"/>
    </source>
</evidence>
<accession>A0ABN3BQ09</accession>
<protein>
    <submittedName>
        <fullName evidence="3">AAA family ATPase</fullName>
    </submittedName>
</protein>
<dbReference type="RefSeq" id="WP_344298821.1">
    <property type="nucleotide sequence ID" value="NZ_BAAAQW010000003.1"/>
</dbReference>
<gene>
    <name evidence="3" type="ORF">GCM10009849_12650</name>
</gene>
<reference evidence="3 4" key="1">
    <citation type="journal article" date="2019" name="Int. J. Syst. Evol. Microbiol.">
        <title>The Global Catalogue of Microorganisms (GCM) 10K type strain sequencing project: providing services to taxonomists for standard genome sequencing and annotation.</title>
        <authorList>
            <consortium name="The Broad Institute Genomics Platform"/>
            <consortium name="The Broad Institute Genome Sequencing Center for Infectious Disease"/>
            <person name="Wu L."/>
            <person name="Ma J."/>
        </authorList>
    </citation>
    <scope>NUCLEOTIDE SEQUENCE [LARGE SCALE GENOMIC DNA]</scope>
    <source>
        <strain evidence="3 4">JCM 16034</strain>
    </source>
</reference>
<dbReference type="InterPro" id="IPR050625">
    <property type="entry name" value="ParA/MinD_ATPase"/>
</dbReference>
<dbReference type="Pfam" id="PF13614">
    <property type="entry name" value="AAA_31"/>
    <property type="match status" value="1"/>
</dbReference>
<organism evidence="3 4">
    <name type="scientific">Sinomonas flava</name>
    <dbReference type="NCBI Taxonomy" id="496857"/>
    <lineage>
        <taxon>Bacteria</taxon>
        <taxon>Bacillati</taxon>
        <taxon>Actinomycetota</taxon>
        <taxon>Actinomycetes</taxon>
        <taxon>Micrococcales</taxon>
        <taxon>Micrococcaceae</taxon>
        <taxon>Sinomonas</taxon>
    </lineage>
</organism>
<dbReference type="PANTHER" id="PTHR43384:SF13">
    <property type="entry name" value="SLR0110 PROTEIN"/>
    <property type="match status" value="1"/>
</dbReference>
<dbReference type="SUPFAM" id="SSF52172">
    <property type="entry name" value="CheY-like"/>
    <property type="match status" value="1"/>
</dbReference>
<dbReference type="InterPro" id="IPR025669">
    <property type="entry name" value="AAA_dom"/>
</dbReference>
<dbReference type="Proteomes" id="UP001500432">
    <property type="component" value="Unassembled WGS sequence"/>
</dbReference>
<evidence type="ECO:0000313" key="4">
    <source>
        <dbReference type="Proteomes" id="UP001500432"/>
    </source>
</evidence>